<keyword evidence="4 6" id="KW-1133">Transmembrane helix</keyword>
<comment type="caution">
    <text evidence="7">The sequence shown here is derived from an EMBL/GenBank/DDBJ whole genome shotgun (WGS) entry which is preliminary data.</text>
</comment>
<name>A0ABU9DCB9_9PROT</name>
<dbReference type="Proteomes" id="UP001446205">
    <property type="component" value="Unassembled WGS sequence"/>
</dbReference>
<gene>
    <name evidence="7" type="ORF">WOB96_10285</name>
</gene>
<dbReference type="RefSeq" id="WP_341371204.1">
    <property type="nucleotide sequence ID" value="NZ_JBBPCO010000009.1"/>
</dbReference>
<dbReference type="Pfam" id="PF13440">
    <property type="entry name" value="Polysacc_synt_3"/>
    <property type="match status" value="1"/>
</dbReference>
<evidence type="ECO:0000256" key="1">
    <source>
        <dbReference type="ARBA" id="ARBA00004651"/>
    </source>
</evidence>
<keyword evidence="2" id="KW-1003">Cell membrane</keyword>
<accession>A0ABU9DCB9</accession>
<feature type="transmembrane region" description="Helical" evidence="6">
    <location>
        <begin position="188"/>
        <end position="206"/>
    </location>
</feature>
<evidence type="ECO:0000313" key="7">
    <source>
        <dbReference type="EMBL" id="MEK8090148.1"/>
    </source>
</evidence>
<feature type="transmembrane region" description="Helical" evidence="6">
    <location>
        <begin position="250"/>
        <end position="271"/>
    </location>
</feature>
<keyword evidence="8" id="KW-1185">Reference proteome</keyword>
<feature type="transmembrane region" description="Helical" evidence="6">
    <location>
        <begin position="94"/>
        <end position="117"/>
    </location>
</feature>
<evidence type="ECO:0000256" key="3">
    <source>
        <dbReference type="ARBA" id="ARBA00022692"/>
    </source>
</evidence>
<comment type="subcellular location">
    <subcellularLocation>
        <location evidence="1">Cell membrane</location>
        <topology evidence="1">Multi-pass membrane protein</topology>
    </subcellularLocation>
</comment>
<feature type="transmembrane region" description="Helical" evidence="6">
    <location>
        <begin position="370"/>
        <end position="389"/>
    </location>
</feature>
<reference evidence="7 8" key="1">
    <citation type="submission" date="2024-04" db="EMBL/GenBank/DDBJ databases">
        <authorList>
            <person name="Abashina T."/>
            <person name="Shaikin A."/>
        </authorList>
    </citation>
    <scope>NUCLEOTIDE SEQUENCE [LARGE SCALE GENOMIC DNA]</scope>
    <source>
        <strain evidence="7 8">AAFK</strain>
    </source>
</reference>
<protein>
    <submittedName>
        <fullName evidence="7">Oligosaccharide flippase family protein</fullName>
    </submittedName>
</protein>
<feature type="transmembrane region" description="Helical" evidence="6">
    <location>
        <begin position="342"/>
        <end position="363"/>
    </location>
</feature>
<keyword evidence="5 6" id="KW-0472">Membrane</keyword>
<keyword evidence="3 6" id="KW-0812">Transmembrane</keyword>
<feature type="transmembrane region" description="Helical" evidence="6">
    <location>
        <begin position="63"/>
        <end position="82"/>
    </location>
</feature>
<evidence type="ECO:0000313" key="8">
    <source>
        <dbReference type="Proteomes" id="UP001446205"/>
    </source>
</evidence>
<evidence type="ECO:0000256" key="5">
    <source>
        <dbReference type="ARBA" id="ARBA00023136"/>
    </source>
</evidence>
<organism evidence="7 8">
    <name type="scientific">Thermithiobacillus plumbiphilus</name>
    <dbReference type="NCBI Taxonomy" id="1729899"/>
    <lineage>
        <taxon>Bacteria</taxon>
        <taxon>Pseudomonadati</taxon>
        <taxon>Pseudomonadota</taxon>
        <taxon>Acidithiobacillia</taxon>
        <taxon>Acidithiobacillales</taxon>
        <taxon>Thermithiobacillaceae</taxon>
        <taxon>Thermithiobacillus</taxon>
    </lineage>
</organism>
<feature type="transmembrane region" description="Helical" evidence="6">
    <location>
        <begin position="129"/>
        <end position="152"/>
    </location>
</feature>
<sequence length="448" mass="48479">MRHSIATLVIRLLSLLRGETGVGAMVSTLWTNLLIMAINLGTGVLTARMLGPEGRGELAAMTLWPQLLGYMVVLGLPTALVYQAKCQPELQRELMGAALVLSVAMGGISVLFGWWLIPIWLQHYSPEIVHFAQWMMFVAPLEVTGLVFMAGMQVMSHFTDYNRLRYFTPAFTLLALLLLVVSGNLSPFTATLAYLLAAFPVFLWGLRWTWISFRPVLSSFRSSSEALLSYAWRSAGSSLATVLAPQLDRVLVLGLLSPAAMGLYVVAVSLARTLSSLISPISNVLLPKTAGRAPDEILAVTGRTVRATLALTGAVALPLGLLAPWVLELLYGPGFVEATQVFRILLLDAIFASAGMVLAQAFLAVGKPGFVSILQGVSLILTVILVMLLTPRFGLTGVASAMLISTILRLLMINLSVPRIFNVAPPQLLPVWSELVDVMRLVRNTGRT</sequence>
<dbReference type="InterPro" id="IPR050833">
    <property type="entry name" value="Poly_Biosynth_Transport"/>
</dbReference>
<dbReference type="EMBL" id="JBBPCO010000009">
    <property type="protein sequence ID" value="MEK8090148.1"/>
    <property type="molecule type" value="Genomic_DNA"/>
</dbReference>
<evidence type="ECO:0000256" key="6">
    <source>
        <dbReference type="SAM" id="Phobius"/>
    </source>
</evidence>
<feature type="transmembrane region" description="Helical" evidence="6">
    <location>
        <begin position="164"/>
        <end position="182"/>
    </location>
</feature>
<evidence type="ECO:0000256" key="2">
    <source>
        <dbReference type="ARBA" id="ARBA00022475"/>
    </source>
</evidence>
<feature type="transmembrane region" description="Helical" evidence="6">
    <location>
        <begin position="307"/>
        <end position="327"/>
    </location>
</feature>
<dbReference type="PANTHER" id="PTHR30250:SF11">
    <property type="entry name" value="O-ANTIGEN TRANSPORTER-RELATED"/>
    <property type="match status" value="1"/>
</dbReference>
<evidence type="ECO:0000256" key="4">
    <source>
        <dbReference type="ARBA" id="ARBA00022989"/>
    </source>
</evidence>
<dbReference type="PANTHER" id="PTHR30250">
    <property type="entry name" value="PST FAMILY PREDICTED COLANIC ACID TRANSPORTER"/>
    <property type="match status" value="1"/>
</dbReference>
<proteinExistence type="predicted"/>
<feature type="transmembrane region" description="Helical" evidence="6">
    <location>
        <begin position="21"/>
        <end position="43"/>
    </location>
</feature>